<accession>A0A0K1Q1H0</accession>
<dbReference type="KEGG" id="llu:AKJ09_06145"/>
<proteinExistence type="predicted"/>
<dbReference type="Proteomes" id="UP000064967">
    <property type="component" value="Chromosome"/>
</dbReference>
<evidence type="ECO:0000313" key="3">
    <source>
        <dbReference type="Proteomes" id="UP000064967"/>
    </source>
</evidence>
<reference evidence="2 3" key="1">
    <citation type="submission" date="2015-08" db="EMBL/GenBank/DDBJ databases">
        <authorList>
            <person name="Babu N.S."/>
            <person name="Beckwith C.J."/>
            <person name="Beseler K.G."/>
            <person name="Brison A."/>
            <person name="Carone J.V."/>
            <person name="Caskin T.P."/>
            <person name="Diamond M."/>
            <person name="Durham M.E."/>
            <person name="Foxe J.M."/>
            <person name="Go M."/>
            <person name="Henderson B.A."/>
            <person name="Jones I.B."/>
            <person name="McGettigan J.A."/>
            <person name="Micheletti S.J."/>
            <person name="Nasrallah M.E."/>
            <person name="Ortiz D."/>
            <person name="Piller C.R."/>
            <person name="Privatt S.R."/>
            <person name="Schneider S.L."/>
            <person name="Sharp S."/>
            <person name="Smith T.C."/>
            <person name="Stanton J.D."/>
            <person name="Ullery H.E."/>
            <person name="Wilson R.J."/>
            <person name="Serrano M.G."/>
            <person name="Buck G."/>
            <person name="Lee V."/>
            <person name="Wang Y."/>
            <person name="Carvalho R."/>
            <person name="Voegtly L."/>
            <person name="Shi R."/>
            <person name="Duckworth R."/>
            <person name="Johnson A."/>
            <person name="Loviza R."/>
            <person name="Walstead R."/>
            <person name="Shah Z."/>
            <person name="Kiflezghi M."/>
            <person name="Wade K."/>
            <person name="Ball S.L."/>
            <person name="Bradley K.W."/>
            <person name="Asai D.J."/>
            <person name="Bowman C.A."/>
            <person name="Russell D.A."/>
            <person name="Pope W.H."/>
            <person name="Jacobs-Sera D."/>
            <person name="Hendrix R.W."/>
            <person name="Hatfull G.F."/>
        </authorList>
    </citation>
    <scope>NUCLEOTIDE SEQUENCE [LARGE SCALE GENOMIC DNA]</scope>
    <source>
        <strain evidence="2 3">DSM 27648</strain>
    </source>
</reference>
<dbReference type="OrthoDB" id="8093255at2"/>
<protein>
    <submittedName>
        <fullName evidence="2">Type IV fimbrial biogenesis protein PilY1</fullName>
    </submittedName>
</protein>
<sequence>MKRVAFLALAGSCTAVWLVACAANENDGSEVRDTTDAQTVPVLDGAAADGSTDGSCANGSCAPADCTAVDFCAVPFPVSRLAALNSVWGSGPNDVWMVGTRGTILHGDGTTLSPVTLDAGTGDVWVSVWGTGSNDVWVVGPSVPMHSTGGAGGFEARPGTTWNAQNASTGRLWTGASAGSRVWLAGEVSRRFGAASSVWSLAGDAWTAAGTCASSSPCTPTIRSIWAADANTAWAVGNDGGAYVFDAASGGADARFVPQNSQTKGTLDAVWGSSASDVWAVGHGGVIRHTAKGESSWTMATSNTTHDLHGVWGSSPSDVWAVGDDGTVVHFDGTEWKPGTIGLPDGDAPTHLLGIWGSGPDDVWIVGEGVILHRSATSRRGS</sequence>
<dbReference type="EMBL" id="CP012333">
    <property type="protein sequence ID" value="AKU99481.1"/>
    <property type="molecule type" value="Genomic_DNA"/>
</dbReference>
<feature type="chain" id="PRO_5005466414" evidence="1">
    <location>
        <begin position="23"/>
        <end position="382"/>
    </location>
</feature>
<feature type="signal peptide" evidence="1">
    <location>
        <begin position="1"/>
        <end position="22"/>
    </location>
</feature>
<gene>
    <name evidence="2" type="ORF">AKJ09_06145</name>
</gene>
<dbReference type="STRING" id="1391654.AKJ09_06145"/>
<keyword evidence="3" id="KW-1185">Reference proteome</keyword>
<keyword evidence="1" id="KW-0732">Signal</keyword>
<dbReference type="RefSeq" id="WP_146650933.1">
    <property type="nucleotide sequence ID" value="NZ_CP012333.1"/>
</dbReference>
<dbReference type="PROSITE" id="PS51257">
    <property type="entry name" value="PROKAR_LIPOPROTEIN"/>
    <property type="match status" value="1"/>
</dbReference>
<name>A0A0K1Q1H0_9BACT</name>
<organism evidence="2 3">
    <name type="scientific">Labilithrix luteola</name>
    <dbReference type="NCBI Taxonomy" id="1391654"/>
    <lineage>
        <taxon>Bacteria</taxon>
        <taxon>Pseudomonadati</taxon>
        <taxon>Myxococcota</taxon>
        <taxon>Polyangia</taxon>
        <taxon>Polyangiales</taxon>
        <taxon>Labilitrichaceae</taxon>
        <taxon>Labilithrix</taxon>
    </lineage>
</organism>
<dbReference type="AlphaFoldDB" id="A0A0K1Q1H0"/>
<evidence type="ECO:0000256" key="1">
    <source>
        <dbReference type="SAM" id="SignalP"/>
    </source>
</evidence>
<evidence type="ECO:0000313" key="2">
    <source>
        <dbReference type="EMBL" id="AKU99481.1"/>
    </source>
</evidence>